<comment type="caution">
    <text evidence="3">The sequence shown here is derived from an EMBL/GenBank/DDBJ whole genome shotgun (WGS) entry which is preliminary data.</text>
</comment>
<dbReference type="InterPro" id="IPR035093">
    <property type="entry name" value="RelE/ParE_toxin_dom_sf"/>
</dbReference>
<sequence>MRVVYTAEAETDLEAIADYIASDNPKRALSFVSDLRKICIDLAATPQAYPRLLRYRDFEVRRRSHGNYLIFYRINGERIEILHIIHAARDYEAILFPDD</sequence>
<proteinExistence type="inferred from homology"/>
<name>A0ABS4BLK5_9HYPH</name>
<evidence type="ECO:0000256" key="1">
    <source>
        <dbReference type="ARBA" id="ARBA00006226"/>
    </source>
</evidence>
<reference evidence="3 4" key="1">
    <citation type="submission" date="2021-04" db="EMBL/GenBank/DDBJ databases">
        <title>Whole genome sequence of Jiella sp. KSK16Y-1.</title>
        <authorList>
            <person name="Tuo L."/>
        </authorList>
    </citation>
    <scope>NUCLEOTIDE SEQUENCE [LARGE SCALE GENOMIC DNA]</scope>
    <source>
        <strain evidence="3 4">KSK16Y-1</strain>
    </source>
</reference>
<comment type="similarity">
    <text evidence="1">Belongs to the RelE toxin family.</text>
</comment>
<dbReference type="Gene3D" id="3.30.2310.20">
    <property type="entry name" value="RelE-like"/>
    <property type="match status" value="1"/>
</dbReference>
<dbReference type="PANTHER" id="PTHR33755">
    <property type="entry name" value="TOXIN PARE1-RELATED"/>
    <property type="match status" value="1"/>
</dbReference>
<dbReference type="EMBL" id="JAGJCF010000017">
    <property type="protein sequence ID" value="MBP0617560.1"/>
    <property type="molecule type" value="Genomic_DNA"/>
</dbReference>
<accession>A0ABS4BLK5</accession>
<evidence type="ECO:0000256" key="2">
    <source>
        <dbReference type="ARBA" id="ARBA00022649"/>
    </source>
</evidence>
<dbReference type="Proteomes" id="UP000678276">
    <property type="component" value="Unassembled WGS sequence"/>
</dbReference>
<organism evidence="3 4">
    <name type="scientific">Jiella mangrovi</name>
    <dbReference type="NCBI Taxonomy" id="2821407"/>
    <lineage>
        <taxon>Bacteria</taxon>
        <taxon>Pseudomonadati</taxon>
        <taxon>Pseudomonadota</taxon>
        <taxon>Alphaproteobacteria</taxon>
        <taxon>Hyphomicrobiales</taxon>
        <taxon>Aurantimonadaceae</taxon>
        <taxon>Jiella</taxon>
    </lineage>
</organism>
<evidence type="ECO:0000313" key="3">
    <source>
        <dbReference type="EMBL" id="MBP0617560.1"/>
    </source>
</evidence>
<dbReference type="InterPro" id="IPR007712">
    <property type="entry name" value="RelE/ParE_toxin"/>
</dbReference>
<gene>
    <name evidence="3" type="ORF">J6595_18390</name>
</gene>
<keyword evidence="2" id="KW-1277">Toxin-antitoxin system</keyword>
<dbReference type="PANTHER" id="PTHR33755:SF6">
    <property type="entry name" value="PLASMID STABILIZATION SYSTEM PROTEIN"/>
    <property type="match status" value="1"/>
</dbReference>
<protein>
    <submittedName>
        <fullName evidence="3">Type II toxin-antitoxin system RelE/ParE family toxin</fullName>
    </submittedName>
</protein>
<dbReference type="RefSeq" id="WP_209596471.1">
    <property type="nucleotide sequence ID" value="NZ_JAGJCF010000017.1"/>
</dbReference>
<dbReference type="SUPFAM" id="SSF143011">
    <property type="entry name" value="RelE-like"/>
    <property type="match status" value="1"/>
</dbReference>
<dbReference type="InterPro" id="IPR051803">
    <property type="entry name" value="TA_system_RelE-like_toxin"/>
</dbReference>
<dbReference type="Pfam" id="PF05016">
    <property type="entry name" value="ParE_toxin"/>
    <property type="match status" value="1"/>
</dbReference>
<keyword evidence="4" id="KW-1185">Reference proteome</keyword>
<evidence type="ECO:0000313" key="4">
    <source>
        <dbReference type="Proteomes" id="UP000678276"/>
    </source>
</evidence>